<dbReference type="SMART" id="SM00471">
    <property type="entry name" value="HDc"/>
    <property type="match status" value="1"/>
</dbReference>
<protein>
    <submittedName>
        <fullName evidence="3">Metal-dependent phosphohydrolase, HD region</fullName>
    </submittedName>
</protein>
<dbReference type="Proteomes" id="UP000078599">
    <property type="component" value="Unassembled WGS sequence"/>
</dbReference>
<evidence type="ECO:0000256" key="1">
    <source>
        <dbReference type="ARBA" id="ARBA00022801"/>
    </source>
</evidence>
<evidence type="ECO:0000259" key="2">
    <source>
        <dbReference type="SMART" id="SM00471"/>
    </source>
</evidence>
<dbReference type="PANTHER" id="PTHR37294">
    <property type="entry name" value="3'-5' EXORIBONUCLEASE YHAM"/>
    <property type="match status" value="1"/>
</dbReference>
<dbReference type="PANTHER" id="PTHR37294:SF1">
    <property type="entry name" value="3'-5' EXORIBONUCLEASE YHAM"/>
    <property type="match status" value="1"/>
</dbReference>
<feature type="domain" description="HD/PDEase" evidence="2">
    <location>
        <begin position="161"/>
        <end position="297"/>
    </location>
</feature>
<dbReference type="Pfam" id="PF01966">
    <property type="entry name" value="HD"/>
    <property type="match status" value="1"/>
</dbReference>
<dbReference type="InterPro" id="IPR006675">
    <property type="entry name" value="HDIG_dom"/>
</dbReference>
<organism evidence="3 4">
    <name type="scientific">Thiomonas arsenitoxydans (strain DSM 22701 / CIP 110005 / 3As)</name>
    <dbReference type="NCBI Taxonomy" id="426114"/>
    <lineage>
        <taxon>Bacteria</taxon>
        <taxon>Pseudomonadati</taxon>
        <taxon>Pseudomonadota</taxon>
        <taxon>Betaproteobacteria</taxon>
        <taxon>Burkholderiales</taxon>
        <taxon>Thiomonas</taxon>
    </lineage>
</organism>
<dbReference type="InterPro" id="IPR006674">
    <property type="entry name" value="HD_domain"/>
</dbReference>
<reference evidence="3 4" key="1">
    <citation type="submission" date="2015-03" db="EMBL/GenBank/DDBJ databases">
        <authorList>
            <person name="Regsiter A."/>
            <person name="william w."/>
        </authorList>
    </citation>
    <scope>NUCLEOTIDE SEQUENCE [LARGE SCALE GENOMIC DNA]</scope>
    <source>
        <strain evidence="3 4">CB1</strain>
    </source>
</reference>
<evidence type="ECO:0000313" key="3">
    <source>
        <dbReference type="EMBL" id="CQR28920.1"/>
    </source>
</evidence>
<name>A0ABP1Z0F3_THIA3</name>
<accession>A0ABP1Z0F3</accession>
<dbReference type="EMBL" id="CTRI01000003">
    <property type="protein sequence ID" value="CQR28920.1"/>
    <property type="molecule type" value="Genomic_DNA"/>
</dbReference>
<keyword evidence="1" id="KW-0378">Hydrolase</keyword>
<keyword evidence="4" id="KW-1185">Reference proteome</keyword>
<dbReference type="InterPro" id="IPR050798">
    <property type="entry name" value="YhaM_exoribonuc/phosphodiest"/>
</dbReference>
<sequence>MEPNMTDLTHPCPSDLPMLPQIYRLASVNSRADATGCLHHTAHLFHTQASFKACWSSGQLDARLRSGVLVSPRWSGPGRSENGCLAIARLVVLERPVAELGLFQTALPGWPVEPALLQRAHRLWEALPVSHRLLLNALFWDAERFRRFCTGPSSMEGHHHDEAGNLRHTVEVAEQVRALATDRAYVDRDLAVLAALLHDAGKAEEYRRRADGSWGMSDRGRLIGHRTTVIEWVAGAIARWRIRLPAGHEMALLHILAAVAHAPAWMGLREPQTPEAELLSLADRLSGTDDLMQRLLPNGAGWGAYHKHLGRRPYRVAAPELV</sequence>
<proteinExistence type="predicted"/>
<gene>
    <name evidence="3" type="ORF">THICB1_110564</name>
</gene>
<evidence type="ECO:0000313" key="4">
    <source>
        <dbReference type="Proteomes" id="UP000078599"/>
    </source>
</evidence>
<dbReference type="InterPro" id="IPR003607">
    <property type="entry name" value="HD/PDEase_dom"/>
</dbReference>
<dbReference type="SUPFAM" id="SSF109604">
    <property type="entry name" value="HD-domain/PDEase-like"/>
    <property type="match status" value="1"/>
</dbReference>
<dbReference type="Gene3D" id="1.10.3210.10">
    <property type="entry name" value="Hypothetical protein af1432"/>
    <property type="match status" value="1"/>
</dbReference>
<dbReference type="CDD" id="cd00077">
    <property type="entry name" value="HDc"/>
    <property type="match status" value="1"/>
</dbReference>
<dbReference type="NCBIfam" id="TIGR00277">
    <property type="entry name" value="HDIG"/>
    <property type="match status" value="1"/>
</dbReference>
<comment type="caution">
    <text evidence="3">The sequence shown here is derived from an EMBL/GenBank/DDBJ whole genome shotgun (WGS) entry which is preliminary data.</text>
</comment>